<dbReference type="PROSITE" id="PS00463">
    <property type="entry name" value="ZN2_CY6_FUNGAL_1"/>
    <property type="match status" value="1"/>
</dbReference>
<dbReference type="Proteomes" id="UP000076449">
    <property type="component" value="Chromosome I"/>
</dbReference>
<keyword evidence="9" id="KW-0808">Transferase</keyword>
<evidence type="ECO:0000256" key="4">
    <source>
        <dbReference type="ARBA" id="ARBA00023163"/>
    </source>
</evidence>
<evidence type="ECO:0000256" key="1">
    <source>
        <dbReference type="ARBA" id="ARBA00004123"/>
    </source>
</evidence>
<keyword evidence="5" id="KW-0539">Nucleus</keyword>
<keyword evidence="4" id="KW-0804">Transcription</keyword>
<keyword evidence="3" id="KW-0238">DNA-binding</keyword>
<dbReference type="InterPro" id="IPR011009">
    <property type="entry name" value="Kinase-like_dom_sf"/>
</dbReference>
<dbReference type="SUPFAM" id="SSF57701">
    <property type="entry name" value="Zn2/Cys6 DNA-binding domain"/>
    <property type="match status" value="1"/>
</dbReference>
<dbReference type="GO" id="GO:0045944">
    <property type="term" value="P:positive regulation of transcription by RNA polymerase II"/>
    <property type="evidence" value="ECO:0007669"/>
    <property type="project" value="TreeGrafter"/>
</dbReference>
<dbReference type="SMART" id="SM00220">
    <property type="entry name" value="S_TKc"/>
    <property type="match status" value="1"/>
</dbReference>
<dbReference type="PROSITE" id="PS50048">
    <property type="entry name" value="ZN2_CY6_FUNGAL_2"/>
    <property type="match status" value="1"/>
</dbReference>
<comment type="subcellular location">
    <subcellularLocation>
        <location evidence="1">Nucleus</location>
    </subcellularLocation>
</comment>
<dbReference type="InterPro" id="IPR021858">
    <property type="entry name" value="Fun_TF"/>
</dbReference>
<dbReference type="Pfam" id="PF00172">
    <property type="entry name" value="Zn_clus"/>
    <property type="match status" value="1"/>
</dbReference>
<evidence type="ECO:0000313" key="9">
    <source>
        <dbReference type="EMBL" id="KZN94284.1"/>
    </source>
</evidence>
<evidence type="ECO:0000256" key="3">
    <source>
        <dbReference type="ARBA" id="ARBA00023125"/>
    </source>
</evidence>
<dbReference type="AlphaFoldDB" id="A0A167YLS2"/>
<dbReference type="SUPFAM" id="SSF56112">
    <property type="entry name" value="Protein kinase-like (PK-like)"/>
    <property type="match status" value="1"/>
</dbReference>
<dbReference type="GO" id="GO:0000981">
    <property type="term" value="F:DNA-binding transcription factor activity, RNA polymerase II-specific"/>
    <property type="evidence" value="ECO:0007669"/>
    <property type="project" value="InterPro"/>
</dbReference>
<dbReference type="Gene3D" id="1.10.510.10">
    <property type="entry name" value="Transferase(Phosphotransferase) domain 1"/>
    <property type="match status" value="1"/>
</dbReference>
<dbReference type="EMBL" id="CM002798">
    <property type="protein sequence ID" value="KZN94284.1"/>
    <property type="molecule type" value="Genomic_DNA"/>
</dbReference>
<keyword evidence="9" id="KW-0418">Kinase</keyword>
<dbReference type="SMART" id="SM00066">
    <property type="entry name" value="GAL4"/>
    <property type="match status" value="1"/>
</dbReference>
<dbReference type="Pfam" id="PF11951">
    <property type="entry name" value="Fungal_trans_2"/>
    <property type="match status" value="1"/>
</dbReference>
<reference evidence="9" key="1">
    <citation type="journal article" date="2014" name="Genome Announc.">
        <title>Complete sequencing and chromosome-scale genome assembly of the industrial progenitor strain P2niaD18 from the penicillin producer Penicillium chrysogenum.</title>
        <authorList>
            <person name="Specht T."/>
            <person name="Dahlmann T.A."/>
            <person name="Zadra I."/>
            <person name="Kurnsteiner H."/>
            <person name="Kuck U."/>
        </authorList>
    </citation>
    <scope>NUCLEOTIDE SEQUENCE [LARGE SCALE GENOMIC DNA]</scope>
    <source>
        <strain evidence="9">P2niaD18</strain>
    </source>
</reference>
<dbReference type="GO" id="GO:0005524">
    <property type="term" value="F:ATP binding"/>
    <property type="evidence" value="ECO:0007669"/>
    <property type="project" value="InterPro"/>
</dbReference>
<dbReference type="GO" id="GO:0004672">
    <property type="term" value="F:protein kinase activity"/>
    <property type="evidence" value="ECO:0007669"/>
    <property type="project" value="InterPro"/>
</dbReference>
<dbReference type="InterPro" id="IPR008271">
    <property type="entry name" value="Ser/Thr_kinase_AS"/>
</dbReference>
<gene>
    <name evidence="9" type="ORF">EN45_044760</name>
</gene>
<name>A0A167YLS2_PENCH</name>
<evidence type="ECO:0000256" key="5">
    <source>
        <dbReference type="ARBA" id="ARBA00023242"/>
    </source>
</evidence>
<organism evidence="9">
    <name type="scientific">Penicillium chrysogenum</name>
    <name type="common">Penicillium notatum</name>
    <dbReference type="NCBI Taxonomy" id="5076"/>
    <lineage>
        <taxon>Eukaryota</taxon>
        <taxon>Fungi</taxon>
        <taxon>Dikarya</taxon>
        <taxon>Ascomycota</taxon>
        <taxon>Pezizomycotina</taxon>
        <taxon>Eurotiomycetes</taxon>
        <taxon>Eurotiomycetidae</taxon>
        <taxon>Eurotiales</taxon>
        <taxon>Aspergillaceae</taxon>
        <taxon>Penicillium</taxon>
        <taxon>Penicillium chrysogenum species complex</taxon>
    </lineage>
</organism>
<dbReference type="PROSITE" id="PS50011">
    <property type="entry name" value="PROTEIN_KINASE_DOM"/>
    <property type="match status" value="1"/>
</dbReference>
<dbReference type="PANTHER" id="PTHR37534">
    <property type="entry name" value="TRANSCRIPTIONAL ACTIVATOR PROTEIN UGA3"/>
    <property type="match status" value="1"/>
</dbReference>
<dbReference type="InterPro" id="IPR001138">
    <property type="entry name" value="Zn2Cys6_DnaBD"/>
</dbReference>
<dbReference type="GO" id="GO:0005634">
    <property type="term" value="C:nucleus"/>
    <property type="evidence" value="ECO:0007669"/>
    <property type="project" value="UniProtKB-SubCell"/>
</dbReference>
<evidence type="ECO:0000256" key="2">
    <source>
        <dbReference type="ARBA" id="ARBA00023015"/>
    </source>
</evidence>
<sequence>MSAPFYIGQRLKGKLNWYNITKHLKIVFGWQGVRIEARELTTCTNSERSQTGQSVVIKSVRHFRLENERDVLKQFQGRSPFIRPLIDEIIEPQDPPAIVVKFLDDHLLNATTSKHLSKHEIKYVARRVLQALSVLHRDGFVHTDIKPDNILVNYRTGAGSIRFTDVQLADCGSTVPACSKYAKDGDLIGAPIWRSPEAQLQIGWDTSTDIWSFGAMLITLIYGSNFFMFKPDASADHCEYALGILTKQCQFFGPFPVSYKEIARPSTLNILMGIMGSLRGKQKPFENISTEEVSSEDKKFILKIMKLDPRDRPSAQQLLDDECVDTRKSRILPTGPQSTQDSSSSDAPPCIYLDEAMYKPAPRRPKKTSIVRSRSGCKPCRQRRVKCDEKQPSCTACIRRGDKCEVITPGFDFRDGVVLDAKPRSVRLNKPKTTHSKDLPAHGTTTNDEPCHYGPDDFLIEPNHPDNAPTPAPHPIHDERLSCSPPTPQSLTRTFLSPLPSQTIRRSLGRSENEYFYLTHWEKSCVQSLPSSQTQITAMAKEHAPLMHALLALSACNMSRSSPEGTKGGTETSSSQVVYRPKRDYLLPSQHYYGSAIKQIARTIDKGTTSSTSHILAAMVLLCYFESSMGNFASFACHAQGVDTFINTHLSTISSEPIGRELTAACVLAKYHTWWLRMNFSSFSFQLSQGSLSLSPDISNMLRSINARRVIVTSILCESYRVNNIALLQLAPCGTQTSGVTVEECIAYLRIESMRLDEWHAGVSQSELPIESFSGLMDHGVGGIRPLTFRSHYFAMNYAYYVASRIMQCTALLHELNCARGPSNGPEKKEVNFWMTLLIRIVSGLNKQDCLKGNVYSIGVSSLLTACLLRCQNITIGRWVEKWLHEWGISSIFEEGSFPVFQALETIRLINEEKAAGNEIYAIALPEDDGGGTGKYTSYNSQHFDKIITIGRRGISGRLYSELVPINMES</sequence>
<protein>
    <submittedName>
        <fullName evidence="9">Serine/threonine-protein kinase</fullName>
    </submittedName>
</protein>
<dbReference type="PROSITE" id="PS00108">
    <property type="entry name" value="PROTEIN_KINASE_ST"/>
    <property type="match status" value="1"/>
</dbReference>
<feature type="domain" description="Protein kinase" evidence="7">
    <location>
        <begin position="20"/>
        <end position="324"/>
    </location>
</feature>
<dbReference type="PANTHER" id="PTHR37534:SF49">
    <property type="entry name" value="LYSINE BIOSYNTHESIS REGULATORY PROTEIN LYS14"/>
    <property type="match status" value="1"/>
</dbReference>
<accession>A0A167YLS2</accession>
<proteinExistence type="predicted"/>
<dbReference type="CDD" id="cd00067">
    <property type="entry name" value="GAL4"/>
    <property type="match status" value="1"/>
</dbReference>
<dbReference type="Pfam" id="PF00069">
    <property type="entry name" value="Pkinase"/>
    <property type="match status" value="1"/>
</dbReference>
<dbReference type="GO" id="GO:0000976">
    <property type="term" value="F:transcription cis-regulatory region binding"/>
    <property type="evidence" value="ECO:0007669"/>
    <property type="project" value="TreeGrafter"/>
</dbReference>
<evidence type="ECO:0000256" key="6">
    <source>
        <dbReference type="SAM" id="MobiDB-lite"/>
    </source>
</evidence>
<feature type="region of interest" description="Disordered" evidence="6">
    <location>
        <begin position="428"/>
        <end position="494"/>
    </location>
</feature>
<dbReference type="Gene3D" id="4.10.240.10">
    <property type="entry name" value="Zn(2)-C6 fungal-type DNA-binding domain"/>
    <property type="match status" value="1"/>
</dbReference>
<dbReference type="InterPro" id="IPR000719">
    <property type="entry name" value="Prot_kinase_dom"/>
</dbReference>
<dbReference type="InterPro" id="IPR036864">
    <property type="entry name" value="Zn2-C6_fun-type_DNA-bd_sf"/>
</dbReference>
<keyword evidence="2" id="KW-0805">Transcription regulation</keyword>
<evidence type="ECO:0000259" key="8">
    <source>
        <dbReference type="PROSITE" id="PS50048"/>
    </source>
</evidence>
<feature type="domain" description="Zn(2)-C6 fungal-type" evidence="8">
    <location>
        <begin position="376"/>
        <end position="406"/>
    </location>
</feature>
<dbReference type="GO" id="GO:0008270">
    <property type="term" value="F:zinc ion binding"/>
    <property type="evidence" value="ECO:0007669"/>
    <property type="project" value="InterPro"/>
</dbReference>
<evidence type="ECO:0000259" key="7">
    <source>
        <dbReference type="PROSITE" id="PS50011"/>
    </source>
</evidence>